<dbReference type="Proteomes" id="UP000076154">
    <property type="component" value="Unassembled WGS sequence"/>
</dbReference>
<name>A0A369K3W9_HYPMA</name>
<comment type="caution">
    <text evidence="1">The sequence shown here is derived from an EMBL/GenBank/DDBJ whole genome shotgun (WGS) entry which is preliminary data.</text>
</comment>
<accession>A0A369K3W9</accession>
<evidence type="ECO:0000313" key="1">
    <source>
        <dbReference type="EMBL" id="RDB26553.1"/>
    </source>
</evidence>
<reference evidence="1" key="1">
    <citation type="submission" date="2018-04" db="EMBL/GenBank/DDBJ databases">
        <title>Whole genome sequencing of Hypsizygus marmoreus.</title>
        <authorList>
            <person name="Choi I.-G."/>
            <person name="Min B."/>
            <person name="Kim J.-G."/>
            <person name="Kim S."/>
            <person name="Oh Y.-L."/>
            <person name="Kong W.-S."/>
            <person name="Park H."/>
            <person name="Jeong J."/>
            <person name="Song E.-S."/>
        </authorList>
    </citation>
    <scope>NUCLEOTIDE SEQUENCE [LARGE SCALE GENOMIC DNA]</scope>
    <source>
        <strain evidence="1">51987-8</strain>
    </source>
</reference>
<keyword evidence="2" id="KW-1185">Reference proteome</keyword>
<dbReference type="AlphaFoldDB" id="A0A369K3W9"/>
<sequence length="340" mass="37867">MHLFDCYSWKLPFQLLRSPSTSAPFLLRVHRMQAHKRLPYWSKDVTITSARIKPDSPVNLPPCPRNFLVAIALHESHHDLDAYVGPPSQRMSFSTNDTLFLPLPIYNPRQARGSISSRSQPLFRARCSSLVLVLALALVLVRLFSHRWLDHTTGEGRTMRSRPYSFRDSERSQNFASLSPSGWNSFTPWDSKDVAGTYLIGRTKDLYTTPALPSTGRPCLSRRAGCPSRDSFSSSPRVTVHGEGVDVIVSILESALTATLDGILKHVEDACPEHSDRSLRSISRRDLLRASLAPLAVQHGVAHVRYLFPLPMVGGLSYARYGRALVAFSMDLLCLGGDSL</sequence>
<proteinExistence type="predicted"/>
<gene>
    <name evidence="1" type="ORF">Hypma_005614</name>
</gene>
<dbReference type="EMBL" id="LUEZ02000029">
    <property type="protein sequence ID" value="RDB26553.1"/>
    <property type="molecule type" value="Genomic_DNA"/>
</dbReference>
<organism evidence="1 2">
    <name type="scientific">Hypsizygus marmoreus</name>
    <name type="common">White beech mushroom</name>
    <name type="synonym">Agaricus marmoreus</name>
    <dbReference type="NCBI Taxonomy" id="39966"/>
    <lineage>
        <taxon>Eukaryota</taxon>
        <taxon>Fungi</taxon>
        <taxon>Dikarya</taxon>
        <taxon>Basidiomycota</taxon>
        <taxon>Agaricomycotina</taxon>
        <taxon>Agaricomycetes</taxon>
        <taxon>Agaricomycetidae</taxon>
        <taxon>Agaricales</taxon>
        <taxon>Tricholomatineae</taxon>
        <taxon>Lyophyllaceae</taxon>
        <taxon>Hypsizygus</taxon>
    </lineage>
</organism>
<evidence type="ECO:0000313" key="2">
    <source>
        <dbReference type="Proteomes" id="UP000076154"/>
    </source>
</evidence>
<protein>
    <submittedName>
        <fullName evidence="1">Uncharacterized protein</fullName>
    </submittedName>
</protein>
<dbReference type="InParanoid" id="A0A369K3W9"/>